<protein>
    <submittedName>
        <fullName evidence="2">Uncharacterized protein</fullName>
    </submittedName>
</protein>
<proteinExistence type="predicted"/>
<sequence length="168" mass="19296">MKNSNQNKDNISSFHKDKLGMDIPEGYFAKSKENILSKLIIKPEAPKQTVFWLKPMVYYPIAASIVLAMALTLWMKNDITKNDNQITTTEEKQILNSEFLDGDFLITSLMVSDSQMNTYLDSYIINNVVMEAEKDEQQLENIFLNSVLIEDSLINSFLDKSLIENFIL</sequence>
<dbReference type="Proteomes" id="UP000295455">
    <property type="component" value="Unassembled WGS sequence"/>
</dbReference>
<evidence type="ECO:0000256" key="1">
    <source>
        <dbReference type="SAM" id="Phobius"/>
    </source>
</evidence>
<keyword evidence="1" id="KW-1133">Transmembrane helix</keyword>
<reference evidence="2 3" key="1">
    <citation type="submission" date="2019-03" db="EMBL/GenBank/DDBJ databases">
        <title>Genomic Encyclopedia of Type Strains, Phase IV (KMG-IV): sequencing the most valuable type-strain genomes for metagenomic binning, comparative biology and taxonomic classification.</title>
        <authorList>
            <person name="Goeker M."/>
        </authorList>
    </citation>
    <scope>NUCLEOTIDE SEQUENCE [LARGE SCALE GENOMIC DNA]</scope>
    <source>
        <strain evidence="2 3">DSM 18792</strain>
    </source>
</reference>
<evidence type="ECO:0000313" key="2">
    <source>
        <dbReference type="EMBL" id="TCL66622.1"/>
    </source>
</evidence>
<dbReference type="AlphaFoldDB" id="A0A4R1RLH9"/>
<feature type="transmembrane region" description="Helical" evidence="1">
    <location>
        <begin position="56"/>
        <end position="75"/>
    </location>
</feature>
<name>A0A4R1RLH9_9FLAO</name>
<keyword evidence="1" id="KW-0472">Membrane</keyword>
<accession>A0A4R1RLH9</accession>
<dbReference type="EMBL" id="SLUP01000003">
    <property type="protein sequence ID" value="TCL66622.1"/>
    <property type="molecule type" value="Genomic_DNA"/>
</dbReference>
<gene>
    <name evidence="2" type="ORF">EV196_10331</name>
</gene>
<dbReference type="OrthoDB" id="1360310at2"/>
<keyword evidence="3" id="KW-1185">Reference proteome</keyword>
<organism evidence="2 3">
    <name type="scientific">Mariniflexile fucanivorans</name>
    <dbReference type="NCBI Taxonomy" id="264023"/>
    <lineage>
        <taxon>Bacteria</taxon>
        <taxon>Pseudomonadati</taxon>
        <taxon>Bacteroidota</taxon>
        <taxon>Flavobacteriia</taxon>
        <taxon>Flavobacteriales</taxon>
        <taxon>Flavobacteriaceae</taxon>
        <taxon>Mariniflexile</taxon>
    </lineage>
</organism>
<evidence type="ECO:0000313" key="3">
    <source>
        <dbReference type="Proteomes" id="UP000295455"/>
    </source>
</evidence>
<dbReference type="RefSeq" id="WP_132216667.1">
    <property type="nucleotide sequence ID" value="NZ_OX156936.1"/>
</dbReference>
<comment type="caution">
    <text evidence="2">The sequence shown here is derived from an EMBL/GenBank/DDBJ whole genome shotgun (WGS) entry which is preliminary data.</text>
</comment>
<keyword evidence="1" id="KW-0812">Transmembrane</keyword>